<comment type="subcellular location">
    <subcellularLocation>
        <location evidence="1 7">Membrane</location>
        <topology evidence="1 7">Multi-pass membrane protein</topology>
    </subcellularLocation>
</comment>
<gene>
    <name evidence="9" type="ORF">MKW94_024817</name>
</gene>
<evidence type="ECO:0000256" key="1">
    <source>
        <dbReference type="ARBA" id="ARBA00004141"/>
    </source>
</evidence>
<comment type="caution">
    <text evidence="9">The sequence shown here is derived from an EMBL/GenBank/DDBJ whole genome shotgun (WGS) entry which is preliminary data.</text>
</comment>
<reference evidence="9" key="1">
    <citation type="submission" date="2022-03" db="EMBL/GenBank/DDBJ databases">
        <title>A functionally conserved STORR gene fusion in Papaver species that diverged 16.8 million years ago.</title>
        <authorList>
            <person name="Catania T."/>
        </authorList>
    </citation>
    <scope>NUCLEOTIDE SEQUENCE</scope>
    <source>
        <strain evidence="9">S-191538</strain>
    </source>
</reference>
<dbReference type="PANTHER" id="PTHR31376">
    <property type="entry name" value="OS09G0467300 PROTEIN-RELATED"/>
    <property type="match status" value="1"/>
</dbReference>
<dbReference type="PANTHER" id="PTHR31376:SF105">
    <property type="entry name" value="PURINE PERMEASE-RELATED"/>
    <property type="match status" value="1"/>
</dbReference>
<feature type="region of interest" description="Disordered" evidence="8">
    <location>
        <begin position="1"/>
        <end position="39"/>
    </location>
</feature>
<dbReference type="Pfam" id="PF16913">
    <property type="entry name" value="PUNUT"/>
    <property type="match status" value="1"/>
</dbReference>
<proteinExistence type="inferred from homology"/>
<feature type="transmembrane region" description="Helical" evidence="7">
    <location>
        <begin position="183"/>
        <end position="203"/>
    </location>
</feature>
<dbReference type="Proteomes" id="UP001177140">
    <property type="component" value="Unassembled WGS sequence"/>
</dbReference>
<feature type="transmembrane region" description="Helical" evidence="7">
    <location>
        <begin position="127"/>
        <end position="145"/>
    </location>
</feature>
<evidence type="ECO:0000313" key="9">
    <source>
        <dbReference type="EMBL" id="MCL7029043.1"/>
    </source>
</evidence>
<dbReference type="SUPFAM" id="SSF103481">
    <property type="entry name" value="Multidrug resistance efflux transporter EmrE"/>
    <property type="match status" value="1"/>
</dbReference>
<keyword evidence="10" id="KW-1185">Reference proteome</keyword>
<accession>A0AA41V942</accession>
<evidence type="ECO:0000256" key="5">
    <source>
        <dbReference type="ARBA" id="ARBA00022989"/>
    </source>
</evidence>
<feature type="transmembrane region" description="Helical" evidence="7">
    <location>
        <begin position="248"/>
        <end position="273"/>
    </location>
</feature>
<keyword evidence="3 7" id="KW-0813">Transport</keyword>
<feature type="transmembrane region" description="Helical" evidence="7">
    <location>
        <begin position="85"/>
        <end position="107"/>
    </location>
</feature>
<feature type="transmembrane region" description="Helical" evidence="7">
    <location>
        <begin position="54"/>
        <end position="73"/>
    </location>
</feature>
<sequence length="386" mass="42425">MDIEAASTNNGAATNYNHGGNHHSNLEVPNDHEDDDLPKTVNPITQKSVINWKLLALFCFFTGFGYIGGPMLQRLYFTHGGGRKWLSSMLQTVGFPVLVAPLSYIYIKKVNGPSYDSSWVFIMEPKLFIYSAIIGVALGLDNYMYSAGLFYLPVSTSALLFSTQLAFTAIFAFIIVRQKFTFYSFNSVVLMTLGAVVLALNTSGDKPPGTTQQQYYLGFFLTLAGAALLGLCMPLIELAYGKSSKPITYSVVMQFLFVLSLFSTLVGIIGMYINKDFQVIPRESRNFDLGQGMYYFLIVALAVVGQSSPGIFTTCLLPFTQVAASIAFHEKFTGQKGMSLALCLWGFVSYFAGEYKKSKNPNPIANNAEELKANSELPDNNIAEGN</sequence>
<evidence type="ECO:0000256" key="4">
    <source>
        <dbReference type="ARBA" id="ARBA00022692"/>
    </source>
</evidence>
<keyword evidence="6 7" id="KW-0472">Membrane</keyword>
<evidence type="ECO:0000256" key="2">
    <source>
        <dbReference type="ARBA" id="ARBA00006213"/>
    </source>
</evidence>
<protein>
    <recommendedName>
        <fullName evidence="7">Probable purine permease</fullName>
    </recommendedName>
</protein>
<comment type="similarity">
    <text evidence="2 7">Belongs to the purine permeases (TC 2.A.7.14) family.</text>
</comment>
<evidence type="ECO:0000256" key="8">
    <source>
        <dbReference type="SAM" id="MobiDB-lite"/>
    </source>
</evidence>
<dbReference type="EMBL" id="JAJJMA010086253">
    <property type="protein sequence ID" value="MCL7029043.1"/>
    <property type="molecule type" value="Genomic_DNA"/>
</dbReference>
<comment type="caution">
    <text evidence="7">Lacks conserved residue(s) required for the propagation of feature annotation.</text>
</comment>
<feature type="transmembrane region" description="Helical" evidence="7">
    <location>
        <begin position="215"/>
        <end position="236"/>
    </location>
</feature>
<dbReference type="AlphaFoldDB" id="A0AA41V942"/>
<keyword evidence="5 7" id="KW-1133">Transmembrane helix</keyword>
<evidence type="ECO:0000256" key="7">
    <source>
        <dbReference type="RuleBase" id="RU368015"/>
    </source>
</evidence>
<dbReference type="InterPro" id="IPR037185">
    <property type="entry name" value="EmrE-like"/>
</dbReference>
<evidence type="ECO:0000313" key="10">
    <source>
        <dbReference type="Proteomes" id="UP001177140"/>
    </source>
</evidence>
<evidence type="ECO:0000256" key="3">
    <source>
        <dbReference type="ARBA" id="ARBA00022448"/>
    </source>
</evidence>
<name>A0AA41V942_PAPNU</name>
<dbReference type="GO" id="GO:0015211">
    <property type="term" value="F:purine nucleoside transmembrane transporter activity"/>
    <property type="evidence" value="ECO:0007669"/>
    <property type="project" value="UniProtKB-UniRule"/>
</dbReference>
<organism evidence="9 10">
    <name type="scientific">Papaver nudicaule</name>
    <name type="common">Iceland poppy</name>
    <dbReference type="NCBI Taxonomy" id="74823"/>
    <lineage>
        <taxon>Eukaryota</taxon>
        <taxon>Viridiplantae</taxon>
        <taxon>Streptophyta</taxon>
        <taxon>Embryophyta</taxon>
        <taxon>Tracheophyta</taxon>
        <taxon>Spermatophyta</taxon>
        <taxon>Magnoliopsida</taxon>
        <taxon>Ranunculales</taxon>
        <taxon>Papaveraceae</taxon>
        <taxon>Papaveroideae</taxon>
        <taxon>Papaver</taxon>
    </lineage>
</organism>
<feature type="transmembrane region" description="Helical" evidence="7">
    <location>
        <begin position="151"/>
        <end position="176"/>
    </location>
</feature>
<dbReference type="InterPro" id="IPR030182">
    <property type="entry name" value="PUP_plant"/>
</dbReference>
<dbReference type="GO" id="GO:0005345">
    <property type="term" value="F:purine nucleobase transmembrane transporter activity"/>
    <property type="evidence" value="ECO:0007669"/>
    <property type="project" value="UniProtKB-UniRule"/>
</dbReference>
<evidence type="ECO:0000256" key="6">
    <source>
        <dbReference type="ARBA" id="ARBA00023136"/>
    </source>
</evidence>
<keyword evidence="4 7" id="KW-0812">Transmembrane</keyword>
<feature type="compositionally biased region" description="Polar residues" evidence="8">
    <location>
        <begin position="1"/>
        <end position="18"/>
    </location>
</feature>
<feature type="transmembrane region" description="Helical" evidence="7">
    <location>
        <begin position="293"/>
        <end position="317"/>
    </location>
</feature>
<dbReference type="GO" id="GO:0016020">
    <property type="term" value="C:membrane"/>
    <property type="evidence" value="ECO:0007669"/>
    <property type="project" value="UniProtKB-SubCell"/>
</dbReference>